<evidence type="ECO:0000256" key="6">
    <source>
        <dbReference type="SAM" id="MobiDB-lite"/>
    </source>
</evidence>
<name>A0A4Q7J7B9_9PSEU</name>
<comment type="similarity">
    <text evidence="1">Belongs to the thioredoxin family. DsbA subfamily.</text>
</comment>
<keyword evidence="4" id="KW-1015">Disulfide bond</keyword>
<feature type="region of interest" description="Disordered" evidence="6">
    <location>
        <begin position="1"/>
        <end position="27"/>
    </location>
</feature>
<dbReference type="SUPFAM" id="SSF52833">
    <property type="entry name" value="Thioredoxin-like"/>
    <property type="match status" value="1"/>
</dbReference>
<evidence type="ECO:0000313" key="10">
    <source>
        <dbReference type="Proteomes" id="UP000292003"/>
    </source>
</evidence>
<evidence type="ECO:0000256" key="4">
    <source>
        <dbReference type="ARBA" id="ARBA00023157"/>
    </source>
</evidence>
<keyword evidence="2" id="KW-0732">Signal</keyword>
<accession>A0A4Q7J7B9</accession>
<dbReference type="AlphaFoldDB" id="A0A4Q7J7B9"/>
<dbReference type="PANTHER" id="PTHR13887">
    <property type="entry name" value="GLUTATHIONE S-TRANSFERASE KAPPA"/>
    <property type="match status" value="1"/>
</dbReference>
<gene>
    <name evidence="9" type="ORF">EWH70_18325</name>
</gene>
<protein>
    <recommendedName>
        <fullName evidence="8">Thioredoxin-like fold domain-containing protein</fullName>
    </recommendedName>
</protein>
<keyword evidence="7" id="KW-0812">Transmembrane</keyword>
<evidence type="ECO:0000256" key="1">
    <source>
        <dbReference type="ARBA" id="ARBA00005791"/>
    </source>
</evidence>
<dbReference type="InterPro" id="IPR036249">
    <property type="entry name" value="Thioredoxin-like_sf"/>
</dbReference>
<proteinExistence type="inferred from homology"/>
<evidence type="ECO:0000256" key="7">
    <source>
        <dbReference type="SAM" id="Phobius"/>
    </source>
</evidence>
<evidence type="ECO:0000259" key="8">
    <source>
        <dbReference type="Pfam" id="PF13462"/>
    </source>
</evidence>
<dbReference type="Proteomes" id="UP000292003">
    <property type="component" value="Unassembled WGS sequence"/>
</dbReference>
<dbReference type="EMBL" id="SFCC01000009">
    <property type="protein sequence ID" value="RZQ62243.1"/>
    <property type="molecule type" value="Genomic_DNA"/>
</dbReference>
<dbReference type="PANTHER" id="PTHR13887:SF14">
    <property type="entry name" value="DISULFIDE BOND FORMATION PROTEIN D"/>
    <property type="match status" value="1"/>
</dbReference>
<dbReference type="GO" id="GO:0016491">
    <property type="term" value="F:oxidoreductase activity"/>
    <property type="evidence" value="ECO:0007669"/>
    <property type="project" value="UniProtKB-KW"/>
</dbReference>
<feature type="domain" description="Thioredoxin-like fold" evidence="8">
    <location>
        <begin position="88"/>
        <end position="231"/>
    </location>
</feature>
<comment type="caution">
    <text evidence="9">The sequence shown here is derived from an EMBL/GenBank/DDBJ whole genome shotgun (WGS) entry which is preliminary data.</text>
</comment>
<dbReference type="InterPro" id="IPR012336">
    <property type="entry name" value="Thioredoxin-like_fold"/>
</dbReference>
<organism evidence="9 10">
    <name type="scientific">Amycolatopsis suaedae</name>
    <dbReference type="NCBI Taxonomy" id="2510978"/>
    <lineage>
        <taxon>Bacteria</taxon>
        <taxon>Bacillati</taxon>
        <taxon>Actinomycetota</taxon>
        <taxon>Actinomycetes</taxon>
        <taxon>Pseudonocardiales</taxon>
        <taxon>Pseudonocardiaceae</taxon>
        <taxon>Amycolatopsis</taxon>
    </lineage>
</organism>
<dbReference type="OrthoDB" id="117402at2"/>
<reference evidence="9 10" key="1">
    <citation type="submission" date="2019-02" db="EMBL/GenBank/DDBJ databases">
        <title>Draft genome sequence of Amycolatopsis sp. 8-3EHSu isolated from roots of Suaeda maritima.</title>
        <authorList>
            <person name="Duangmal K."/>
            <person name="Chantavorakit T."/>
        </authorList>
    </citation>
    <scope>NUCLEOTIDE SEQUENCE [LARGE SCALE GENOMIC DNA]</scope>
    <source>
        <strain evidence="9 10">8-3EHSu</strain>
    </source>
</reference>
<feature type="transmembrane region" description="Helical" evidence="7">
    <location>
        <begin position="37"/>
        <end position="57"/>
    </location>
</feature>
<keyword evidence="10" id="KW-1185">Reference proteome</keyword>
<keyword evidence="3" id="KW-0560">Oxidoreductase</keyword>
<dbReference type="Pfam" id="PF13462">
    <property type="entry name" value="Thioredoxin_4"/>
    <property type="match status" value="1"/>
</dbReference>
<evidence type="ECO:0000256" key="3">
    <source>
        <dbReference type="ARBA" id="ARBA00023002"/>
    </source>
</evidence>
<evidence type="ECO:0000256" key="2">
    <source>
        <dbReference type="ARBA" id="ARBA00022729"/>
    </source>
</evidence>
<sequence length="269" mass="28326">MGGAERNARKRKQEQQQRSAGAKAVSKARGGGVNTRMVAAVVGVVVLAAAVIGGVIWTNSSKNETEGQTIATGQPAGNVASVREGVVVVTGKPDAKATIDVYADFLCPACGQFEKTYGPQIHEQVEAGALRVRTHMLPMLVEQSDPPGYSLDSANAALCAADDGKFTQFHDALFHSQPEEGKRGYDKAQLIKLGQDLGITNAAFPACVNAGTYNQQLTAELARAQNDPGLQRDFPNGRRGFGTPTVAVAGKAITLDQDWLTKVLAAPQP</sequence>
<keyword evidence="7" id="KW-1133">Transmembrane helix</keyword>
<keyword evidence="5" id="KW-0676">Redox-active center</keyword>
<evidence type="ECO:0000313" key="9">
    <source>
        <dbReference type="EMBL" id="RZQ62243.1"/>
    </source>
</evidence>
<dbReference type="Gene3D" id="3.40.30.10">
    <property type="entry name" value="Glutaredoxin"/>
    <property type="match status" value="1"/>
</dbReference>
<dbReference type="RefSeq" id="WP_130476671.1">
    <property type="nucleotide sequence ID" value="NZ_SFCC01000009.1"/>
</dbReference>
<dbReference type="CDD" id="cd02972">
    <property type="entry name" value="DsbA_family"/>
    <property type="match status" value="1"/>
</dbReference>
<evidence type="ECO:0000256" key="5">
    <source>
        <dbReference type="ARBA" id="ARBA00023284"/>
    </source>
</evidence>
<keyword evidence="7" id="KW-0472">Membrane</keyword>